<dbReference type="InterPro" id="IPR041698">
    <property type="entry name" value="Methyltransf_25"/>
</dbReference>
<dbReference type="OrthoDB" id="2013972at2759"/>
<keyword evidence="3" id="KW-1185">Reference proteome</keyword>
<dbReference type="InterPro" id="IPR029063">
    <property type="entry name" value="SAM-dependent_MTases_sf"/>
</dbReference>
<evidence type="ECO:0000313" key="3">
    <source>
        <dbReference type="Proteomes" id="UP000789508"/>
    </source>
</evidence>
<dbReference type="EMBL" id="CAJVPS010033052">
    <property type="protein sequence ID" value="CAG8736432.1"/>
    <property type="molecule type" value="Genomic_DNA"/>
</dbReference>
<dbReference type="Proteomes" id="UP000789508">
    <property type="component" value="Unassembled WGS sequence"/>
</dbReference>
<accession>A0A9N9IHW0</accession>
<dbReference type="PANTHER" id="PTHR43591:SF50">
    <property type="entry name" value="METHYLTRANSFERASE DOMAIN-CONTAINING PROTEIN-RELATED"/>
    <property type="match status" value="1"/>
</dbReference>
<evidence type="ECO:0000313" key="2">
    <source>
        <dbReference type="EMBL" id="CAG8736432.1"/>
    </source>
</evidence>
<protein>
    <submittedName>
        <fullName evidence="2">8163_t:CDS:1</fullName>
    </submittedName>
</protein>
<dbReference type="AlphaFoldDB" id="A0A9N9IHW0"/>
<dbReference type="Gene3D" id="3.40.50.150">
    <property type="entry name" value="Vaccinia Virus protein VP39"/>
    <property type="match status" value="1"/>
</dbReference>
<feature type="non-terminal residue" evidence="2">
    <location>
        <position position="1"/>
    </location>
</feature>
<name>A0A9N9IHW0_9GLOM</name>
<evidence type="ECO:0000259" key="1">
    <source>
        <dbReference type="Pfam" id="PF13649"/>
    </source>
</evidence>
<reference evidence="2" key="1">
    <citation type="submission" date="2021-06" db="EMBL/GenBank/DDBJ databases">
        <authorList>
            <person name="Kallberg Y."/>
            <person name="Tangrot J."/>
            <person name="Rosling A."/>
        </authorList>
    </citation>
    <scope>NUCLEOTIDE SEQUENCE</scope>
    <source>
        <strain evidence="2">FL130A</strain>
    </source>
</reference>
<dbReference type="CDD" id="cd02440">
    <property type="entry name" value="AdoMet_MTases"/>
    <property type="match status" value="1"/>
</dbReference>
<comment type="caution">
    <text evidence="2">The sequence shown here is derived from an EMBL/GenBank/DDBJ whole genome shotgun (WGS) entry which is preliminary data.</text>
</comment>
<proteinExistence type="predicted"/>
<feature type="domain" description="Methyltransferase" evidence="1">
    <location>
        <begin position="42"/>
        <end position="134"/>
    </location>
</feature>
<dbReference type="PANTHER" id="PTHR43591">
    <property type="entry name" value="METHYLTRANSFERASE"/>
    <property type="match status" value="1"/>
</dbReference>
<organism evidence="2 3">
    <name type="scientific">Ambispora leptoticha</name>
    <dbReference type="NCBI Taxonomy" id="144679"/>
    <lineage>
        <taxon>Eukaryota</taxon>
        <taxon>Fungi</taxon>
        <taxon>Fungi incertae sedis</taxon>
        <taxon>Mucoromycota</taxon>
        <taxon>Glomeromycotina</taxon>
        <taxon>Glomeromycetes</taxon>
        <taxon>Archaeosporales</taxon>
        <taxon>Ambisporaceae</taxon>
        <taxon>Ambispora</taxon>
    </lineage>
</organism>
<sequence length="244" mass="27845">YFLANDDEEAYRLSRYHEALKDIWGGPFNSPVEEKLRQGARVIDIGCGTGIWILDMAQQYPNSKFVGIDISPIQPTENLPPNVKFIQYNVLDGLPYEDSSFDFVHEQFMVAAFTESQWEEKVIPEMIRIARPDGWVESLEADLITSGGSTTKRVQKFIHNFMISKGMNPIVGKEIPRIFESTNAFSEIKTQQKTINLGKKYGESSEESLKFYIRGLNSVRGFIVTSMNIMPEHYDALVETISRE</sequence>
<dbReference type="Pfam" id="PF13649">
    <property type="entry name" value="Methyltransf_25"/>
    <property type="match status" value="1"/>
</dbReference>
<dbReference type="SUPFAM" id="SSF53335">
    <property type="entry name" value="S-adenosyl-L-methionine-dependent methyltransferases"/>
    <property type="match status" value="1"/>
</dbReference>
<feature type="non-terminal residue" evidence="2">
    <location>
        <position position="244"/>
    </location>
</feature>
<gene>
    <name evidence="2" type="ORF">ALEPTO_LOCUS12802</name>
</gene>